<gene>
    <name evidence="2" type="ORF">TNCV_3666371</name>
</gene>
<dbReference type="EMBL" id="BMAU01021240">
    <property type="protein sequence ID" value="GFY03727.1"/>
    <property type="molecule type" value="Genomic_DNA"/>
</dbReference>
<evidence type="ECO:0000313" key="3">
    <source>
        <dbReference type="Proteomes" id="UP000887159"/>
    </source>
</evidence>
<protein>
    <recommendedName>
        <fullName evidence="1">Integrase p58-like C-terminal domain-containing protein</fullName>
    </recommendedName>
</protein>
<name>A0A8X6V3V4_TRICX</name>
<sequence>MNPPQDIMTSRKPVTESAKDMIAWRCSEKMFHMQSIVESAQKIDTRSTRYCTAFGTLRIYFGPYYVLRRLSFVTYELKDVGPVSGKKISKHVVHVMRIKPCHDPTKRIDTEDIYSQDVIHPEKSTHKRDDYNLPVTLSSIKT</sequence>
<dbReference type="Pfam" id="PF22938">
    <property type="entry name" value="Integrase_p58_C"/>
    <property type="match status" value="1"/>
</dbReference>
<comment type="caution">
    <text evidence="2">The sequence shown here is derived from an EMBL/GenBank/DDBJ whole genome shotgun (WGS) entry which is preliminary data.</text>
</comment>
<evidence type="ECO:0000259" key="1">
    <source>
        <dbReference type="Pfam" id="PF22938"/>
    </source>
</evidence>
<feature type="domain" description="Integrase p58-like C-terminal" evidence="1">
    <location>
        <begin position="62"/>
        <end position="100"/>
    </location>
</feature>
<dbReference type="Proteomes" id="UP000887159">
    <property type="component" value="Unassembled WGS sequence"/>
</dbReference>
<dbReference type="InterPro" id="IPR054465">
    <property type="entry name" value="Integrase_p58-like_C"/>
</dbReference>
<accession>A0A8X6V3V4</accession>
<keyword evidence="3" id="KW-1185">Reference proteome</keyword>
<reference evidence="2" key="1">
    <citation type="submission" date="2020-08" db="EMBL/GenBank/DDBJ databases">
        <title>Multicomponent nature underlies the extraordinary mechanical properties of spider dragline silk.</title>
        <authorList>
            <person name="Kono N."/>
            <person name="Nakamura H."/>
            <person name="Mori M."/>
            <person name="Yoshida Y."/>
            <person name="Ohtoshi R."/>
            <person name="Malay A.D."/>
            <person name="Moran D.A.P."/>
            <person name="Tomita M."/>
            <person name="Numata K."/>
            <person name="Arakawa K."/>
        </authorList>
    </citation>
    <scope>NUCLEOTIDE SEQUENCE</scope>
</reference>
<proteinExistence type="predicted"/>
<dbReference type="AlphaFoldDB" id="A0A8X6V3V4"/>
<evidence type="ECO:0000313" key="2">
    <source>
        <dbReference type="EMBL" id="GFY03727.1"/>
    </source>
</evidence>
<organism evidence="2 3">
    <name type="scientific">Trichonephila clavipes</name>
    <name type="common">Golden silk orbweaver</name>
    <name type="synonym">Nephila clavipes</name>
    <dbReference type="NCBI Taxonomy" id="2585209"/>
    <lineage>
        <taxon>Eukaryota</taxon>
        <taxon>Metazoa</taxon>
        <taxon>Ecdysozoa</taxon>
        <taxon>Arthropoda</taxon>
        <taxon>Chelicerata</taxon>
        <taxon>Arachnida</taxon>
        <taxon>Araneae</taxon>
        <taxon>Araneomorphae</taxon>
        <taxon>Entelegynae</taxon>
        <taxon>Araneoidea</taxon>
        <taxon>Nephilidae</taxon>
        <taxon>Trichonephila</taxon>
    </lineage>
</organism>